<dbReference type="InterPro" id="IPR004089">
    <property type="entry name" value="MCPsignal_dom"/>
</dbReference>
<name>A0A6I5A189_9BACI</name>
<feature type="domain" description="Methyl-accepting transducer" evidence="6">
    <location>
        <begin position="211"/>
        <end position="461"/>
    </location>
</feature>
<dbReference type="OrthoDB" id="242546at2"/>
<evidence type="ECO:0000256" key="1">
    <source>
        <dbReference type="ARBA" id="ARBA00023224"/>
    </source>
</evidence>
<dbReference type="RefSeq" id="WP_160909909.1">
    <property type="nucleotide sequence ID" value="NZ_WMEQ01000010.1"/>
</dbReference>
<reference evidence="7 8" key="1">
    <citation type="submission" date="2019-11" db="EMBL/GenBank/DDBJ databases">
        <title>Genome sequences of 17 halophilic strains isolated from different environments.</title>
        <authorList>
            <person name="Furrow R.E."/>
        </authorList>
    </citation>
    <scope>NUCLEOTIDE SEQUENCE [LARGE SCALE GENOMIC DNA]</scope>
    <source>
        <strain evidence="7 8">22514_16_FS</strain>
    </source>
</reference>
<feature type="coiled-coil region" evidence="4">
    <location>
        <begin position="450"/>
        <end position="477"/>
    </location>
</feature>
<protein>
    <recommendedName>
        <fullName evidence="6">Methyl-accepting transducer domain-containing protein</fullName>
    </recommendedName>
</protein>
<dbReference type="GO" id="GO:0006935">
    <property type="term" value="P:chemotaxis"/>
    <property type="evidence" value="ECO:0007669"/>
    <property type="project" value="InterPro"/>
</dbReference>
<dbReference type="Proteomes" id="UP000468638">
    <property type="component" value="Unassembled WGS sequence"/>
</dbReference>
<dbReference type="GO" id="GO:0016020">
    <property type="term" value="C:membrane"/>
    <property type="evidence" value="ECO:0007669"/>
    <property type="project" value="InterPro"/>
</dbReference>
<evidence type="ECO:0000256" key="3">
    <source>
        <dbReference type="PROSITE-ProRule" id="PRU00284"/>
    </source>
</evidence>
<dbReference type="Pfam" id="PF00015">
    <property type="entry name" value="MCPsignal"/>
    <property type="match status" value="1"/>
</dbReference>
<dbReference type="PRINTS" id="PR00260">
    <property type="entry name" value="CHEMTRNSDUCR"/>
</dbReference>
<keyword evidence="5" id="KW-0812">Transmembrane</keyword>
<keyword evidence="5" id="KW-0472">Membrane</keyword>
<gene>
    <name evidence="7" type="ORF">GLW05_13805</name>
</gene>
<evidence type="ECO:0000313" key="7">
    <source>
        <dbReference type="EMBL" id="MYL34667.1"/>
    </source>
</evidence>
<evidence type="ECO:0000256" key="5">
    <source>
        <dbReference type="SAM" id="Phobius"/>
    </source>
</evidence>
<feature type="transmembrane region" description="Helical" evidence="5">
    <location>
        <begin position="76"/>
        <end position="108"/>
    </location>
</feature>
<dbReference type="SUPFAM" id="SSF58104">
    <property type="entry name" value="Methyl-accepting chemotaxis protein (MCP) signaling domain"/>
    <property type="match status" value="1"/>
</dbReference>
<feature type="transmembrane region" description="Helical" evidence="5">
    <location>
        <begin position="145"/>
        <end position="166"/>
    </location>
</feature>
<keyword evidence="1 3" id="KW-0807">Transducer</keyword>
<dbReference type="GO" id="GO:0007165">
    <property type="term" value="P:signal transduction"/>
    <property type="evidence" value="ECO:0007669"/>
    <property type="project" value="UniProtKB-KW"/>
</dbReference>
<keyword evidence="4" id="KW-0175">Coiled coil</keyword>
<dbReference type="AlphaFoldDB" id="A0A6I5A189"/>
<feature type="transmembrane region" description="Helical" evidence="5">
    <location>
        <begin position="41"/>
        <end position="64"/>
    </location>
</feature>
<dbReference type="EMBL" id="WMEQ01000010">
    <property type="protein sequence ID" value="MYL34667.1"/>
    <property type="molecule type" value="Genomic_DNA"/>
</dbReference>
<dbReference type="PANTHER" id="PTHR32089">
    <property type="entry name" value="METHYL-ACCEPTING CHEMOTAXIS PROTEIN MCPB"/>
    <property type="match status" value="1"/>
</dbReference>
<dbReference type="InterPro" id="IPR004090">
    <property type="entry name" value="Chemotax_Me-accpt_rcpt"/>
</dbReference>
<dbReference type="Gene3D" id="1.10.287.950">
    <property type="entry name" value="Methyl-accepting chemotaxis protein"/>
    <property type="match status" value="1"/>
</dbReference>
<evidence type="ECO:0000259" key="6">
    <source>
        <dbReference type="PROSITE" id="PS50111"/>
    </source>
</evidence>
<evidence type="ECO:0000313" key="8">
    <source>
        <dbReference type="Proteomes" id="UP000468638"/>
    </source>
</evidence>
<dbReference type="GO" id="GO:0004888">
    <property type="term" value="F:transmembrane signaling receptor activity"/>
    <property type="evidence" value="ECO:0007669"/>
    <property type="project" value="InterPro"/>
</dbReference>
<comment type="similarity">
    <text evidence="2">Belongs to the methyl-accepting chemotaxis (MCP) protein family.</text>
</comment>
<organism evidence="7 8">
    <name type="scientific">Pontibacillus yanchengensis</name>
    <dbReference type="NCBI Taxonomy" id="462910"/>
    <lineage>
        <taxon>Bacteria</taxon>
        <taxon>Bacillati</taxon>
        <taxon>Bacillota</taxon>
        <taxon>Bacilli</taxon>
        <taxon>Bacillales</taxon>
        <taxon>Bacillaceae</taxon>
        <taxon>Pontibacillus</taxon>
    </lineage>
</organism>
<sequence>MDSIEDLKRVDSLAKNKLMVMTFLIAMVVGVVYYIGTDNMFHAAINGGQAIIIIFLFIACHFIWKKESLFQYLAIPLPYIAGTISIFTQGGSVGALMIFFFLAVYSAVPLNGKTFALGYTLGLFLTIASIRTGTGQEAQLLEQMASSYLLVYLLVGGLLSVLIFMYNKQFAVVKQYINLAKEESEQKDAQNQAMETDLNVISSRIKEINQQVQQNLGSQTEMKTAIQEMTAGSQSQSEQITSISSNANGTMEAINEMSESLGQLQEEINAISASSDQGQQKLQTLEKEMKDLKTFVHELQSTYEELTSKLADTNALTEDIKDITEQTNLLSLNASIEAARAGEAGKGFAVVADEIRKLADVTANATVKITDNLHSLNTRSQEASSKLTDSIDKLDTSVASTSEVVETFVEVGQVLQQLKERIDGFQTVFVEVKSHSEDVEASTNELASIIEQSTASMEEVSATIENLNEDNQKISNYMNEISTSADNLETGHEKE</sequence>
<comment type="caution">
    <text evidence="7">The sequence shown here is derived from an EMBL/GenBank/DDBJ whole genome shotgun (WGS) entry which is preliminary data.</text>
</comment>
<dbReference type="PROSITE" id="PS50111">
    <property type="entry name" value="CHEMOTAXIS_TRANSDUC_2"/>
    <property type="match status" value="1"/>
</dbReference>
<dbReference type="PANTHER" id="PTHR32089:SF112">
    <property type="entry name" value="LYSOZYME-LIKE PROTEIN-RELATED"/>
    <property type="match status" value="1"/>
</dbReference>
<accession>A0A6I5A189</accession>
<feature type="transmembrane region" description="Helical" evidence="5">
    <location>
        <begin position="18"/>
        <end position="35"/>
    </location>
</feature>
<feature type="coiled-coil region" evidence="4">
    <location>
        <begin position="177"/>
        <end position="211"/>
    </location>
</feature>
<proteinExistence type="inferred from homology"/>
<evidence type="ECO:0000256" key="2">
    <source>
        <dbReference type="ARBA" id="ARBA00029447"/>
    </source>
</evidence>
<keyword evidence="5" id="KW-1133">Transmembrane helix</keyword>
<feature type="transmembrane region" description="Helical" evidence="5">
    <location>
        <begin position="114"/>
        <end position="133"/>
    </location>
</feature>
<evidence type="ECO:0000256" key="4">
    <source>
        <dbReference type="SAM" id="Coils"/>
    </source>
</evidence>
<dbReference type="SMART" id="SM00283">
    <property type="entry name" value="MA"/>
    <property type="match status" value="1"/>
</dbReference>
<feature type="coiled-coil region" evidence="4">
    <location>
        <begin position="254"/>
        <end position="316"/>
    </location>
</feature>